<protein>
    <submittedName>
        <fullName evidence="2">Uncharacterized protein</fullName>
    </submittedName>
</protein>
<sequence length="276" mass="31037">MPPCLYICCHFEITDDHHSSPSRPKSNSKAIQDGRRISRHHSHTRERQGQSPRGDKPRERSHERHRHHSRHRSPSSPVRHIPQQAHQTSLILTLCTQQRSHHQNLTTSPSTQNPLSATQDQHPANQVKTLRQNIENEDTRHTLTITKLHETLDTEHARHDSRTKDFRSRLIDLSTAHQHQLRLLPKKLQQQQQQQQTQTANDDGKTVGDNTAVNKQGYIAKWLDGLKSMSSFSGARDNSSDGDSSVEVVAAKDAKGKGKGIRIVSDGVEEGGGGDV</sequence>
<name>A0A9N8KM16_9PEZI</name>
<dbReference type="OrthoDB" id="3906450at2759"/>
<evidence type="ECO:0000256" key="1">
    <source>
        <dbReference type="SAM" id="MobiDB-lite"/>
    </source>
</evidence>
<dbReference type="Proteomes" id="UP000745764">
    <property type="component" value="Unassembled WGS sequence"/>
</dbReference>
<dbReference type="EMBL" id="CAINUL010000016">
    <property type="protein sequence ID" value="CAD0113387.1"/>
    <property type="molecule type" value="Genomic_DNA"/>
</dbReference>
<feature type="region of interest" description="Disordered" evidence="1">
    <location>
        <begin position="15"/>
        <end position="84"/>
    </location>
</feature>
<gene>
    <name evidence="2" type="ORF">AWRI4620_LOCUS7642</name>
</gene>
<keyword evidence="3" id="KW-1185">Reference proteome</keyword>
<proteinExistence type="predicted"/>
<organism evidence="2 3">
    <name type="scientific">Aureobasidium uvarum</name>
    <dbReference type="NCBI Taxonomy" id="2773716"/>
    <lineage>
        <taxon>Eukaryota</taxon>
        <taxon>Fungi</taxon>
        <taxon>Dikarya</taxon>
        <taxon>Ascomycota</taxon>
        <taxon>Pezizomycotina</taxon>
        <taxon>Dothideomycetes</taxon>
        <taxon>Dothideomycetidae</taxon>
        <taxon>Dothideales</taxon>
        <taxon>Saccotheciaceae</taxon>
        <taxon>Aureobasidium</taxon>
    </lineage>
</organism>
<dbReference type="AlphaFoldDB" id="A0A9N8KM16"/>
<comment type="caution">
    <text evidence="2">The sequence shown here is derived from an EMBL/GenBank/DDBJ whole genome shotgun (WGS) entry which is preliminary data.</text>
</comment>
<feature type="compositionally biased region" description="Low complexity" evidence="1">
    <location>
        <begin position="189"/>
        <end position="199"/>
    </location>
</feature>
<feature type="compositionally biased region" description="Basic and acidic residues" evidence="1">
    <location>
        <begin position="45"/>
        <end position="62"/>
    </location>
</feature>
<feature type="compositionally biased region" description="Polar residues" evidence="1">
    <location>
        <begin position="21"/>
        <end position="30"/>
    </location>
</feature>
<feature type="region of interest" description="Disordered" evidence="1">
    <location>
        <begin position="99"/>
        <end position="122"/>
    </location>
</feature>
<evidence type="ECO:0000313" key="3">
    <source>
        <dbReference type="Proteomes" id="UP000745764"/>
    </source>
</evidence>
<accession>A0A9N8KM16</accession>
<reference evidence="2" key="1">
    <citation type="submission" date="2020-06" db="EMBL/GenBank/DDBJ databases">
        <authorList>
            <person name="Onetto C."/>
        </authorList>
    </citation>
    <scope>NUCLEOTIDE SEQUENCE</scope>
</reference>
<evidence type="ECO:0000313" key="2">
    <source>
        <dbReference type="EMBL" id="CAD0113387.1"/>
    </source>
</evidence>
<feature type="region of interest" description="Disordered" evidence="1">
    <location>
        <begin position="189"/>
        <end position="211"/>
    </location>
</feature>
<feature type="compositionally biased region" description="Basic residues" evidence="1">
    <location>
        <begin position="63"/>
        <end position="73"/>
    </location>
</feature>